<dbReference type="EMBL" id="KZ502211">
    <property type="protein sequence ID" value="PKU81857.1"/>
    <property type="molecule type" value="Genomic_DNA"/>
</dbReference>
<reference evidence="2 3" key="2">
    <citation type="journal article" date="2017" name="Nature">
        <title>The Apostasia genome and the evolution of orchids.</title>
        <authorList>
            <person name="Zhang G.Q."/>
            <person name="Liu K.W."/>
            <person name="Li Z."/>
            <person name="Lohaus R."/>
            <person name="Hsiao Y.Y."/>
            <person name="Niu S.C."/>
            <person name="Wang J.Y."/>
            <person name="Lin Y.C."/>
            <person name="Xu Q."/>
            <person name="Chen L.J."/>
            <person name="Yoshida K."/>
            <person name="Fujiwara S."/>
            <person name="Wang Z.W."/>
            <person name="Zhang Y.Q."/>
            <person name="Mitsuda N."/>
            <person name="Wang M."/>
            <person name="Liu G.H."/>
            <person name="Pecoraro L."/>
            <person name="Huang H.X."/>
            <person name="Xiao X.J."/>
            <person name="Lin M."/>
            <person name="Wu X.Y."/>
            <person name="Wu W.L."/>
            <person name="Chen Y.Y."/>
            <person name="Chang S.B."/>
            <person name="Sakamoto S."/>
            <person name="Ohme-Takagi M."/>
            <person name="Yagi M."/>
            <person name="Zeng S.J."/>
            <person name="Shen C.Y."/>
            <person name="Yeh C.M."/>
            <person name="Luo Y.B."/>
            <person name="Tsai W.C."/>
            <person name="Van de Peer Y."/>
            <person name="Liu Z.J."/>
        </authorList>
    </citation>
    <scope>NUCLEOTIDE SEQUENCE [LARGE SCALE GENOMIC DNA]</scope>
    <source>
        <tissue evidence="2">The whole plant</tissue>
    </source>
</reference>
<protein>
    <submittedName>
        <fullName evidence="2">Uncharacterized protein</fullName>
    </submittedName>
</protein>
<feature type="compositionally biased region" description="Basic and acidic residues" evidence="1">
    <location>
        <begin position="71"/>
        <end position="85"/>
    </location>
</feature>
<dbReference type="AlphaFoldDB" id="A0A2I0X1U2"/>
<evidence type="ECO:0000256" key="1">
    <source>
        <dbReference type="SAM" id="MobiDB-lite"/>
    </source>
</evidence>
<proteinExistence type="predicted"/>
<organism evidence="2 3">
    <name type="scientific">Dendrobium catenatum</name>
    <dbReference type="NCBI Taxonomy" id="906689"/>
    <lineage>
        <taxon>Eukaryota</taxon>
        <taxon>Viridiplantae</taxon>
        <taxon>Streptophyta</taxon>
        <taxon>Embryophyta</taxon>
        <taxon>Tracheophyta</taxon>
        <taxon>Spermatophyta</taxon>
        <taxon>Magnoliopsida</taxon>
        <taxon>Liliopsida</taxon>
        <taxon>Asparagales</taxon>
        <taxon>Orchidaceae</taxon>
        <taxon>Epidendroideae</taxon>
        <taxon>Malaxideae</taxon>
        <taxon>Dendrobiinae</taxon>
        <taxon>Dendrobium</taxon>
    </lineage>
</organism>
<evidence type="ECO:0000313" key="2">
    <source>
        <dbReference type="EMBL" id="PKU81857.1"/>
    </source>
</evidence>
<name>A0A2I0X1U2_9ASPA</name>
<reference evidence="2 3" key="1">
    <citation type="journal article" date="2016" name="Sci. Rep.">
        <title>The Dendrobium catenatum Lindl. genome sequence provides insights into polysaccharide synthase, floral development and adaptive evolution.</title>
        <authorList>
            <person name="Zhang G.Q."/>
            <person name="Xu Q."/>
            <person name="Bian C."/>
            <person name="Tsai W.C."/>
            <person name="Yeh C.M."/>
            <person name="Liu K.W."/>
            <person name="Yoshida K."/>
            <person name="Zhang L.S."/>
            <person name="Chang S.B."/>
            <person name="Chen F."/>
            <person name="Shi Y."/>
            <person name="Su Y.Y."/>
            <person name="Zhang Y.Q."/>
            <person name="Chen L.J."/>
            <person name="Yin Y."/>
            <person name="Lin M."/>
            <person name="Huang H."/>
            <person name="Deng H."/>
            <person name="Wang Z.W."/>
            <person name="Zhu S.L."/>
            <person name="Zhao X."/>
            <person name="Deng C."/>
            <person name="Niu S.C."/>
            <person name="Huang J."/>
            <person name="Wang M."/>
            <person name="Liu G.H."/>
            <person name="Yang H.J."/>
            <person name="Xiao X.J."/>
            <person name="Hsiao Y.Y."/>
            <person name="Wu W.L."/>
            <person name="Chen Y.Y."/>
            <person name="Mitsuda N."/>
            <person name="Ohme-Takagi M."/>
            <person name="Luo Y.B."/>
            <person name="Van de Peer Y."/>
            <person name="Liu Z.J."/>
        </authorList>
    </citation>
    <scope>NUCLEOTIDE SEQUENCE [LARGE SCALE GENOMIC DNA]</scope>
    <source>
        <tissue evidence="2">The whole plant</tissue>
    </source>
</reference>
<gene>
    <name evidence="2" type="ORF">MA16_Dca003873</name>
</gene>
<dbReference type="Proteomes" id="UP000233837">
    <property type="component" value="Unassembled WGS sequence"/>
</dbReference>
<accession>A0A2I0X1U2</accession>
<feature type="region of interest" description="Disordered" evidence="1">
    <location>
        <begin position="71"/>
        <end position="90"/>
    </location>
</feature>
<sequence>MSQRPSVLHGERTTIVVSYKNVATSDPIARELRCRSRREVPIGPIFGRSFGPSQRARRCFRSKCCSFRTSSKERSRMATKTEERTKRRKLPSRYYVGRVRINPNQKRVEFGSENLTRLKKWVGLTRIQPDQCRLRPEPDS</sequence>
<keyword evidence="3" id="KW-1185">Reference proteome</keyword>
<evidence type="ECO:0000313" key="3">
    <source>
        <dbReference type="Proteomes" id="UP000233837"/>
    </source>
</evidence>